<protein>
    <submittedName>
        <fullName evidence="2">Uncharacterized protein</fullName>
    </submittedName>
</protein>
<evidence type="ECO:0000313" key="2">
    <source>
        <dbReference type="EMBL" id="GFG70483.1"/>
    </source>
</evidence>
<evidence type="ECO:0000313" key="3">
    <source>
        <dbReference type="Proteomes" id="UP000465263"/>
    </source>
</evidence>
<dbReference type="EMBL" id="BLKV01000001">
    <property type="protein sequence ID" value="GFG70483.1"/>
    <property type="molecule type" value="Genomic_DNA"/>
</dbReference>
<keyword evidence="1" id="KW-1133">Transmembrane helix</keyword>
<dbReference type="Proteomes" id="UP000465263">
    <property type="component" value="Unassembled WGS sequence"/>
</dbReference>
<comment type="caution">
    <text evidence="2">The sequence shown here is derived from an EMBL/GenBank/DDBJ whole genome shotgun (WGS) entry which is preliminary data.</text>
</comment>
<evidence type="ECO:0000256" key="1">
    <source>
        <dbReference type="SAM" id="Phobius"/>
    </source>
</evidence>
<dbReference type="AlphaFoldDB" id="A0A7I9XKH4"/>
<keyword evidence="1" id="KW-0812">Transmembrane</keyword>
<accession>A0A7I9XKH4</accession>
<feature type="transmembrane region" description="Helical" evidence="1">
    <location>
        <begin position="12"/>
        <end position="33"/>
    </location>
</feature>
<gene>
    <name evidence="2" type="ORF">MSEN_22030</name>
</gene>
<proteinExistence type="predicted"/>
<sequence>MVMTVVELIYLVAALLWIFVVVAALCVGGHYLLKLRARRRRVNGLIDGVRLFIAGAVGPYRAVAAGSAAILQRLVGGFAADDRGRIS</sequence>
<reference evidence="2 3" key="1">
    <citation type="journal article" date="2019" name="Emerg. Microbes Infect.">
        <title>Comprehensive subspecies identification of 175 nontuberculous mycobacteria species based on 7547 genomic profiles.</title>
        <authorList>
            <person name="Matsumoto Y."/>
            <person name="Kinjo T."/>
            <person name="Motooka D."/>
            <person name="Nabeya D."/>
            <person name="Jung N."/>
            <person name="Uechi K."/>
            <person name="Horii T."/>
            <person name="Iida T."/>
            <person name="Fujita J."/>
            <person name="Nakamura S."/>
        </authorList>
    </citation>
    <scope>NUCLEOTIDE SEQUENCE [LARGE SCALE GENOMIC DNA]</scope>
    <source>
        <strain evidence="2 3">JCM 16017</strain>
    </source>
</reference>
<organism evidence="2 3">
    <name type="scientific">Mycolicibacter senuensis</name>
    <dbReference type="NCBI Taxonomy" id="386913"/>
    <lineage>
        <taxon>Bacteria</taxon>
        <taxon>Bacillati</taxon>
        <taxon>Actinomycetota</taxon>
        <taxon>Actinomycetes</taxon>
        <taxon>Mycobacteriales</taxon>
        <taxon>Mycobacteriaceae</taxon>
        <taxon>Mycolicibacter</taxon>
    </lineage>
</organism>
<name>A0A7I9XKH4_9MYCO</name>
<keyword evidence="1" id="KW-0472">Membrane</keyword>
<keyword evidence="3" id="KW-1185">Reference proteome</keyword>